<dbReference type="InterPro" id="IPR044479">
    <property type="entry name" value="LGALDH-like"/>
</dbReference>
<dbReference type="InterPro" id="IPR023210">
    <property type="entry name" value="NADP_OxRdtase_dom"/>
</dbReference>
<keyword evidence="3" id="KW-1185">Reference proteome</keyword>
<dbReference type="Pfam" id="PF00248">
    <property type="entry name" value="Aldo_ket_red"/>
    <property type="match status" value="1"/>
</dbReference>
<sequence length="345" mass="39222">MLPETYVKGFHDEEQIQKMTYNDFGNTGLKVSTISFGTGVFCYAYNDIDLEECRQTLTRALKSGINYIDTAPYYGHGECEEILGQILQGIPRQAYYIATKVCRYNKEIKSQFDFTAEKAKESIDLSLKRLKLDYVDILQVHDIEFAPSLDIVLNETLPAIQEIVNSGKARFIGVTGYPVKQLADLVATSKIKLDVVLSYARLTLFDDSLSQYLPLFKKHKLAIINAAAHALGLLTNTGEKPWHVASKHIKDVCAQARKLCVQNDIELGKLALWHSLQQQGPDTTLIGIDSLKIVDYSLEVLHHGLNADEQRVYKQVLEIFATNLNEKHWENYEVNKYWELIRMLS</sequence>
<dbReference type="PRINTS" id="PR00069">
    <property type="entry name" value="ALDKETRDTASE"/>
</dbReference>
<proteinExistence type="predicted"/>
<organism evidence="2 3">
    <name type="scientific">Ceutorhynchus assimilis</name>
    <name type="common">cabbage seed weevil</name>
    <dbReference type="NCBI Taxonomy" id="467358"/>
    <lineage>
        <taxon>Eukaryota</taxon>
        <taxon>Metazoa</taxon>
        <taxon>Ecdysozoa</taxon>
        <taxon>Arthropoda</taxon>
        <taxon>Hexapoda</taxon>
        <taxon>Insecta</taxon>
        <taxon>Pterygota</taxon>
        <taxon>Neoptera</taxon>
        <taxon>Endopterygota</taxon>
        <taxon>Coleoptera</taxon>
        <taxon>Polyphaga</taxon>
        <taxon>Cucujiformia</taxon>
        <taxon>Curculionidae</taxon>
        <taxon>Ceutorhynchinae</taxon>
        <taxon>Ceutorhynchus</taxon>
    </lineage>
</organism>
<dbReference type="SUPFAM" id="SSF51430">
    <property type="entry name" value="NAD(P)-linked oxidoreductase"/>
    <property type="match status" value="1"/>
</dbReference>
<dbReference type="InterPro" id="IPR036812">
    <property type="entry name" value="NAD(P)_OxRdtase_dom_sf"/>
</dbReference>
<evidence type="ECO:0000313" key="3">
    <source>
        <dbReference type="Proteomes" id="UP001152799"/>
    </source>
</evidence>
<evidence type="ECO:0000313" key="2">
    <source>
        <dbReference type="EMBL" id="CAG9773082.1"/>
    </source>
</evidence>
<dbReference type="CDD" id="cd19163">
    <property type="entry name" value="AKR_galDH"/>
    <property type="match status" value="1"/>
</dbReference>
<feature type="domain" description="NADP-dependent oxidoreductase" evidence="1">
    <location>
        <begin position="34"/>
        <end position="310"/>
    </location>
</feature>
<gene>
    <name evidence="2" type="ORF">CEUTPL_LOCUS13483</name>
</gene>
<dbReference type="EMBL" id="OU892284">
    <property type="protein sequence ID" value="CAG9773082.1"/>
    <property type="molecule type" value="Genomic_DNA"/>
</dbReference>
<dbReference type="PANTHER" id="PTHR42686:SF1">
    <property type="entry name" value="GH17980P-RELATED"/>
    <property type="match status" value="1"/>
</dbReference>
<dbReference type="Gene3D" id="3.20.20.100">
    <property type="entry name" value="NADP-dependent oxidoreductase domain"/>
    <property type="match status" value="1"/>
</dbReference>
<dbReference type="OrthoDB" id="48988at2759"/>
<dbReference type="AlphaFoldDB" id="A0A9N9MWT4"/>
<dbReference type="Proteomes" id="UP001152799">
    <property type="component" value="Chromosome 8"/>
</dbReference>
<dbReference type="PANTHER" id="PTHR42686">
    <property type="entry name" value="GH17980P-RELATED"/>
    <property type="match status" value="1"/>
</dbReference>
<dbReference type="GO" id="GO:0005829">
    <property type="term" value="C:cytosol"/>
    <property type="evidence" value="ECO:0007669"/>
    <property type="project" value="TreeGrafter"/>
</dbReference>
<name>A0A9N9MWT4_9CUCU</name>
<evidence type="ECO:0000259" key="1">
    <source>
        <dbReference type="Pfam" id="PF00248"/>
    </source>
</evidence>
<accession>A0A9N9MWT4</accession>
<dbReference type="GO" id="GO:0010349">
    <property type="term" value="F:L-galactose dehydrogenase activity"/>
    <property type="evidence" value="ECO:0007669"/>
    <property type="project" value="InterPro"/>
</dbReference>
<dbReference type="InterPro" id="IPR020471">
    <property type="entry name" value="AKR"/>
</dbReference>
<protein>
    <recommendedName>
        <fullName evidence="1">NADP-dependent oxidoreductase domain-containing protein</fullName>
    </recommendedName>
</protein>
<dbReference type="FunFam" id="3.20.20.100:FF:000011">
    <property type="entry name" value="Aldo/keto reductase"/>
    <property type="match status" value="1"/>
</dbReference>
<reference evidence="2" key="1">
    <citation type="submission" date="2022-01" db="EMBL/GenBank/DDBJ databases">
        <authorList>
            <person name="King R."/>
        </authorList>
    </citation>
    <scope>NUCLEOTIDE SEQUENCE</scope>
</reference>